<sequence length="343" mass="38041">MITIIIAGGSGTRLWPLSTPDKPKQFLSIDATGKSLLRKTYERVREFSQATYVVTSAPIAEETKRQLPEIADNIVVEPARKGVANALYLGIRRLLRDGYSDDEPVFILWSDHLIRDTETFERTVKEAEAAVQGGAKLVQFGIIPTYPSNQLGYIKKGGNQHGSNVYAIESWKYQPDQETANGWFESGQYLWNAGYFVSTVQYIMGEIKRESPESYAEYQAIVEADEGEIEEVYTHQEGAILDHVLSEKMKGAHVVACTFDWIDIGNYQDLYAVSAHDADENTIRGMARVFNVNNSYIANMTSIPVAVIGLNNVAAVVTDEGIVVVDKSQSRSVGDVAKQIQTS</sequence>
<dbReference type="PANTHER" id="PTHR46390:SF1">
    <property type="entry name" value="MANNOSE-1-PHOSPHATE GUANYLYLTRANSFERASE"/>
    <property type="match status" value="1"/>
</dbReference>
<dbReference type="RefSeq" id="WP_015641655.1">
    <property type="nucleotide sequence ID" value="NC_021219.1"/>
</dbReference>
<dbReference type="EMBL" id="CP005957">
    <property type="protein sequence ID" value="AGL62205.1"/>
    <property type="molecule type" value="Genomic_DNA"/>
</dbReference>
<evidence type="ECO:0000313" key="3">
    <source>
        <dbReference type="Proteomes" id="UP000013893"/>
    </source>
</evidence>
<name>R4PVF2_9BACT</name>
<dbReference type="OrthoDB" id="9806359at2"/>
<reference evidence="2 3" key="1">
    <citation type="journal article" date="2013" name="Nat. Biotechnol.">
        <title>Genome sequences of rare, uncultured bacteria obtained by differential coverage binning of multiple metagenomes.</title>
        <authorList>
            <person name="Albertsen M."/>
            <person name="Hugenholtz P."/>
            <person name="Skarshewski A."/>
            <person name="Nielsen K.L."/>
            <person name="Tyson G.W."/>
            <person name="Nielsen P.H."/>
        </authorList>
    </citation>
    <scope>NUCLEOTIDE SEQUENCE [LARGE SCALE GENOMIC DNA]</scope>
    <source>
        <strain evidence="2">TM71</strain>
    </source>
</reference>
<organism evidence="2 3">
    <name type="scientific">Candidatus Saccharimonas aalborgensis</name>
    <dbReference type="NCBI Taxonomy" id="1332188"/>
    <lineage>
        <taxon>Bacteria</taxon>
        <taxon>Candidatus Saccharimonadota</taxon>
        <taxon>Candidatus Saccharimonadia</taxon>
        <taxon>Candidatus Saccharimonadales</taxon>
        <taxon>Candidatus Saccharimonadaceae</taxon>
        <taxon>Candidatus Saccharimonas</taxon>
    </lineage>
</organism>
<accession>R4PVF2</accession>
<dbReference type="GO" id="GO:0009298">
    <property type="term" value="P:GDP-mannose biosynthetic process"/>
    <property type="evidence" value="ECO:0007669"/>
    <property type="project" value="TreeGrafter"/>
</dbReference>
<dbReference type="Proteomes" id="UP000013893">
    <property type="component" value="Chromosome"/>
</dbReference>
<dbReference type="KEGG" id="saal:L336_0501"/>
<dbReference type="GO" id="GO:0004475">
    <property type="term" value="F:mannose-1-phosphate guanylyltransferase (GTP) activity"/>
    <property type="evidence" value="ECO:0007669"/>
    <property type="project" value="TreeGrafter"/>
</dbReference>
<keyword evidence="3" id="KW-1185">Reference proteome</keyword>
<dbReference type="STRING" id="1332188.L336_0501"/>
<dbReference type="PANTHER" id="PTHR46390">
    <property type="entry name" value="MANNOSE-1-PHOSPHATE GUANYLYLTRANSFERASE"/>
    <property type="match status" value="1"/>
</dbReference>
<dbReference type="SUPFAM" id="SSF159283">
    <property type="entry name" value="Guanosine diphospho-D-mannose pyrophosphorylase/mannose-6-phosphate isomerase linker domain"/>
    <property type="match status" value="1"/>
</dbReference>
<dbReference type="InterPro" id="IPR005835">
    <property type="entry name" value="NTP_transferase_dom"/>
</dbReference>
<protein>
    <submittedName>
        <fullName evidence="2">Mannose-1-phosphate guanylyltransferase</fullName>
        <ecNumber evidence="2">2.7.7.22</ecNumber>
    </submittedName>
</protein>
<keyword evidence="2" id="KW-0548">Nucleotidyltransferase</keyword>
<dbReference type="Pfam" id="PF00483">
    <property type="entry name" value="NTP_transferase"/>
    <property type="match status" value="1"/>
</dbReference>
<gene>
    <name evidence="2" type="primary">manC</name>
    <name evidence="2" type="ORF">L336_0501</name>
</gene>
<feature type="domain" description="Nucleotidyl transferase" evidence="1">
    <location>
        <begin position="3"/>
        <end position="279"/>
    </location>
</feature>
<dbReference type="EC" id="2.7.7.22" evidence="2"/>
<evidence type="ECO:0000313" key="2">
    <source>
        <dbReference type="EMBL" id="AGL62205.1"/>
    </source>
</evidence>
<dbReference type="InterPro" id="IPR051161">
    <property type="entry name" value="Mannose-6P_isomerase_type2"/>
</dbReference>
<evidence type="ECO:0000259" key="1">
    <source>
        <dbReference type="Pfam" id="PF00483"/>
    </source>
</evidence>
<dbReference type="GO" id="GO:0008928">
    <property type="term" value="F:mannose-1-phosphate guanylyltransferase (GDP) activity"/>
    <property type="evidence" value="ECO:0007669"/>
    <property type="project" value="UniProtKB-EC"/>
</dbReference>
<dbReference type="SUPFAM" id="SSF53448">
    <property type="entry name" value="Nucleotide-diphospho-sugar transferases"/>
    <property type="match status" value="1"/>
</dbReference>
<keyword evidence="2" id="KW-0808">Transferase</keyword>
<proteinExistence type="predicted"/>
<dbReference type="HOGENOM" id="CLU_035527_0_1_0"/>
<dbReference type="Gene3D" id="3.90.550.10">
    <property type="entry name" value="Spore Coat Polysaccharide Biosynthesis Protein SpsA, Chain A"/>
    <property type="match status" value="1"/>
</dbReference>
<dbReference type="InterPro" id="IPR029044">
    <property type="entry name" value="Nucleotide-diphossugar_trans"/>
</dbReference>
<dbReference type="AlphaFoldDB" id="R4PVF2"/>